<protein>
    <submittedName>
        <fullName evidence="1">DUF2971 domain-containing protein</fullName>
    </submittedName>
</protein>
<dbReference type="Pfam" id="PF11185">
    <property type="entry name" value="DUF2971"/>
    <property type="match status" value="1"/>
</dbReference>
<sequence>MSHGCARCNGRRFLKFVPEDRIDVVQNGLICMTPPVRLNDPFEVNPIVIELDPDNYNNPDVPTDLLTPEDHEYSYKRQNLKYEYMDKYRTFANNFGILSLVSGDDMSIMPGIEVVNPKDPRRNLLMWAHYANQHKGFVIEFSSDFMTSEGFPEQEIIEVNYHDERPFILFEDIDAKNTDAFYRKGASWMYEQEWRLVRPLSEAASVTEEGHHLFKFNRASIVSITAGCRMSDEKKEALKTLIRTDPELVHTKYLQARIGNEHNTVVFDDFIFDGKRELTNGPILKNGMGMIEFGFNQLCPSSMRKYLGKENEMPTDD</sequence>
<gene>
    <name evidence="1" type="ORF">EAH77_22220</name>
</gene>
<comment type="caution">
    <text evidence="1">The sequence shown here is derived from an EMBL/GenBank/DDBJ whole genome shotgun (WGS) entry which is preliminary data.</text>
</comment>
<dbReference type="InterPro" id="IPR021352">
    <property type="entry name" value="DUF2971"/>
</dbReference>
<dbReference type="AlphaFoldDB" id="A0A502G7J1"/>
<dbReference type="EMBL" id="RCZD01000016">
    <property type="protein sequence ID" value="TPG56793.1"/>
    <property type="molecule type" value="Genomic_DNA"/>
</dbReference>
<evidence type="ECO:0000313" key="2">
    <source>
        <dbReference type="Proteomes" id="UP000317663"/>
    </source>
</evidence>
<dbReference type="OrthoDB" id="4119964at2"/>
<accession>A0A502G7J1</accession>
<dbReference type="RefSeq" id="WP_140475143.1">
    <property type="nucleotide sequence ID" value="NZ_RCZD01000016.1"/>
</dbReference>
<reference evidence="1 2" key="1">
    <citation type="journal article" date="2019" name="Environ. Microbiol.">
        <title>Species interactions and distinct microbial communities in high Arctic permafrost affected cryosols are associated with the CH4 and CO2 gas fluxes.</title>
        <authorList>
            <person name="Altshuler I."/>
            <person name="Hamel J."/>
            <person name="Turney S."/>
            <person name="Magnuson E."/>
            <person name="Levesque R."/>
            <person name="Greer C."/>
            <person name="Whyte L.G."/>
        </authorList>
    </citation>
    <scope>NUCLEOTIDE SEQUENCE [LARGE SCALE GENOMIC DNA]</scope>
    <source>
        <strain evidence="1 2">E4</strain>
    </source>
</reference>
<evidence type="ECO:0000313" key="1">
    <source>
        <dbReference type="EMBL" id="TPG56793.1"/>
    </source>
</evidence>
<keyword evidence="2" id="KW-1185">Reference proteome</keyword>
<proteinExistence type="predicted"/>
<dbReference type="Proteomes" id="UP000317663">
    <property type="component" value="Unassembled WGS sequence"/>
</dbReference>
<name>A0A502G7J1_9GAMM</name>
<organism evidence="1 2">
    <name type="scientific">Ewingella americana</name>
    <dbReference type="NCBI Taxonomy" id="41202"/>
    <lineage>
        <taxon>Bacteria</taxon>
        <taxon>Pseudomonadati</taxon>
        <taxon>Pseudomonadota</taxon>
        <taxon>Gammaproteobacteria</taxon>
        <taxon>Enterobacterales</taxon>
        <taxon>Yersiniaceae</taxon>
        <taxon>Ewingella</taxon>
    </lineage>
</organism>